<dbReference type="EMBL" id="CP043925">
    <property type="protein sequence ID" value="QHN11203.1"/>
    <property type="molecule type" value="Genomic_DNA"/>
</dbReference>
<dbReference type="InterPro" id="IPR047760">
    <property type="entry name" value="XaxB-like"/>
</dbReference>
<keyword evidence="2" id="KW-1185">Reference proteome</keyword>
<dbReference type="AlphaFoldDB" id="A0A6I7DA91"/>
<sequence length="347" mass="41057">MNHNEKPVNLEECFKHNQLFHAHRNILSLSNSKCYLDSTLEGEVNNLLETNNKNIERIIYFSLSLKSRLRQSLFNDIFKTINEIDNEIKTGNLDNEIKNKLEKKRKEIINIFSNEIDEIEKMINEHGHSLSIEINKLKNKFLTNKVMPFIYDKENDVKICSEEIITLESTSEKTKNELDIIRDSEDILHKRNFFDLFKNKLPQQQQIDVLNIETQEKNVLSSLVKILNNLFSTLDTGFSYSKVVKTRHQLTSLYLSQIKSLHQLKTKQQKILLNMKHHYNIMDIDYFLHILIKQLTFLSESWREIALKISILENNILLNEEIIIPIFSFLDDFSLYYESADKINIYQ</sequence>
<evidence type="ECO:0008006" key="3">
    <source>
        <dbReference type="Google" id="ProtNLM"/>
    </source>
</evidence>
<dbReference type="NCBIfam" id="NF033927">
    <property type="entry name" value="alph_xenorhab_B"/>
    <property type="match status" value="1"/>
</dbReference>
<evidence type="ECO:0000313" key="2">
    <source>
        <dbReference type="Proteomes" id="UP000464700"/>
    </source>
</evidence>
<dbReference type="KEGG" id="pcol:F1325_12345"/>
<dbReference type="RefSeq" id="WP_109374128.1">
    <property type="nucleotide sequence ID" value="NZ_CP043925.1"/>
</dbReference>
<proteinExistence type="predicted"/>
<dbReference type="Proteomes" id="UP000464700">
    <property type="component" value="Chromosome"/>
</dbReference>
<evidence type="ECO:0000313" key="1">
    <source>
        <dbReference type="EMBL" id="QHN11203.1"/>
    </source>
</evidence>
<organism evidence="1 2">
    <name type="scientific">Proteus columbae</name>
    <dbReference type="NCBI Taxonomy" id="1987580"/>
    <lineage>
        <taxon>Bacteria</taxon>
        <taxon>Pseudomonadati</taxon>
        <taxon>Pseudomonadota</taxon>
        <taxon>Gammaproteobacteria</taxon>
        <taxon>Enterobacterales</taxon>
        <taxon>Morganellaceae</taxon>
        <taxon>Proteus</taxon>
    </lineage>
</organism>
<protein>
    <recommendedName>
        <fullName evidence="3">Alpha-xenorhabdolysin family binary toxin subunit B</fullName>
    </recommendedName>
</protein>
<accession>A0A6I7DA91</accession>
<name>A0A6I7DA91_9GAMM</name>
<gene>
    <name evidence="1" type="ORF">F1325_12345</name>
</gene>
<reference evidence="1 2" key="1">
    <citation type="submission" date="2019-09" db="EMBL/GenBank/DDBJ databases">
        <title>Emergence of a chromosome-mediated tetracycline resistance gene in Proteus strain.</title>
        <authorList>
            <person name="He D."/>
            <person name="Wang L."/>
        </authorList>
    </citation>
    <scope>NUCLEOTIDE SEQUENCE [LARGE SCALE GENOMIC DNA]</scope>
    <source>
        <strain evidence="1 2">T60</strain>
    </source>
</reference>